<evidence type="ECO:0000313" key="3">
    <source>
        <dbReference type="Proteomes" id="UP001519460"/>
    </source>
</evidence>
<dbReference type="InterPro" id="IPR003010">
    <property type="entry name" value="C-N_Hydrolase"/>
</dbReference>
<gene>
    <name evidence="2" type="ORF">BaRGS_00024609</name>
</gene>
<dbReference type="Proteomes" id="UP001519460">
    <property type="component" value="Unassembled WGS sequence"/>
</dbReference>
<dbReference type="InterPro" id="IPR036526">
    <property type="entry name" value="C-N_Hydrolase_sf"/>
</dbReference>
<organism evidence="2 3">
    <name type="scientific">Batillaria attramentaria</name>
    <dbReference type="NCBI Taxonomy" id="370345"/>
    <lineage>
        <taxon>Eukaryota</taxon>
        <taxon>Metazoa</taxon>
        <taxon>Spiralia</taxon>
        <taxon>Lophotrochozoa</taxon>
        <taxon>Mollusca</taxon>
        <taxon>Gastropoda</taxon>
        <taxon>Caenogastropoda</taxon>
        <taxon>Sorbeoconcha</taxon>
        <taxon>Cerithioidea</taxon>
        <taxon>Batillariidae</taxon>
        <taxon>Batillaria</taxon>
    </lineage>
</organism>
<evidence type="ECO:0000259" key="1">
    <source>
        <dbReference type="PROSITE" id="PS50263"/>
    </source>
</evidence>
<feature type="domain" description="CN hydrolase" evidence="1">
    <location>
        <begin position="19"/>
        <end position="182"/>
    </location>
</feature>
<protein>
    <recommendedName>
        <fullName evidence="1">CN hydrolase domain-containing protein</fullName>
    </recommendedName>
</protein>
<name>A0ABD0KAG7_9CAEN</name>
<dbReference type="PROSITE" id="PS50263">
    <property type="entry name" value="CN_HYDROLASE"/>
    <property type="match status" value="1"/>
</dbReference>
<dbReference type="PANTHER" id="PTHR23088:SF27">
    <property type="entry name" value="DEAMINATED GLUTATHIONE AMIDASE"/>
    <property type="match status" value="1"/>
</dbReference>
<proteinExistence type="predicted"/>
<dbReference type="Pfam" id="PF00795">
    <property type="entry name" value="CN_hydrolase"/>
    <property type="match status" value="1"/>
</dbReference>
<comment type="caution">
    <text evidence="2">The sequence shown here is derived from an EMBL/GenBank/DDBJ whole genome shotgun (WGS) entry which is preliminary data.</text>
</comment>
<dbReference type="AlphaFoldDB" id="A0ABD0KAG7"/>
<dbReference type="PANTHER" id="PTHR23088">
    <property type="entry name" value="NITRILASE-RELATED"/>
    <property type="match status" value="1"/>
</dbReference>
<keyword evidence="3" id="KW-1185">Reference proteome</keyword>
<accession>A0ABD0KAG7</accession>
<evidence type="ECO:0000313" key="2">
    <source>
        <dbReference type="EMBL" id="KAK7484120.1"/>
    </source>
</evidence>
<dbReference type="EMBL" id="JACVVK020000215">
    <property type="protein sequence ID" value="KAK7484120.1"/>
    <property type="molecule type" value="Genomic_DNA"/>
</dbReference>
<dbReference type="Gene3D" id="3.60.110.10">
    <property type="entry name" value="Carbon-nitrogen hydrolase"/>
    <property type="match status" value="1"/>
</dbReference>
<reference evidence="2 3" key="1">
    <citation type="journal article" date="2023" name="Sci. Data">
        <title>Genome assembly of the Korean intertidal mud-creeper Batillaria attramentaria.</title>
        <authorList>
            <person name="Patra A.K."/>
            <person name="Ho P.T."/>
            <person name="Jun S."/>
            <person name="Lee S.J."/>
            <person name="Kim Y."/>
            <person name="Won Y.J."/>
        </authorList>
    </citation>
    <scope>NUCLEOTIDE SEQUENCE [LARGE SCALE GENOMIC DNA]</scope>
    <source>
        <strain evidence="2">Wonlab-2016</strain>
    </source>
</reference>
<sequence length="182" mass="20122">MAAGLPKSNFATHAEGARPLVGVCQMTSTAEKEENFAQCHALIKKAKARGVQMLFFPEACDYIAESKLRSVEMAERLDGDIMTRFRKVAEENRLWLSVGGFHQKGPASDPGRVYNTHVIIDDQGRIRATYNKTHLFDLDLEKRVRLHESDYTVPGERIVPPVATPVGNVALSTVSLACSSLH</sequence>
<dbReference type="SUPFAM" id="SSF56317">
    <property type="entry name" value="Carbon-nitrogen hydrolase"/>
    <property type="match status" value="1"/>
</dbReference>